<evidence type="ECO:0000259" key="1">
    <source>
        <dbReference type="Pfam" id="PF19955"/>
    </source>
</evidence>
<dbReference type="AlphaFoldDB" id="A0A139XF36"/>
<reference evidence="4 5" key="1">
    <citation type="journal article" date="2013" name="Genome Biol. Evol.">
        <title>Genomes of Stigonematalean cyanobacteria (subsection V) and the evolution of oxygenic photosynthesis from prokaryotes to plastids.</title>
        <authorList>
            <person name="Dagan T."/>
            <person name="Roettger M."/>
            <person name="Stucken K."/>
            <person name="Landan G."/>
            <person name="Koch R."/>
            <person name="Major P."/>
            <person name="Gould S.B."/>
            <person name="Goremykin V.V."/>
            <person name="Rippka R."/>
            <person name="Tandeau de Marsac N."/>
            <person name="Gugger M."/>
            <person name="Lockhart P.J."/>
            <person name="Allen J.F."/>
            <person name="Brune I."/>
            <person name="Maus I."/>
            <person name="Puhler A."/>
            <person name="Martin W.F."/>
        </authorList>
    </citation>
    <scope>NUCLEOTIDE SEQUENCE [LARGE SCALE GENOMIC DNA]</scope>
    <source>
        <strain evidence="4 5">PCC 7110</strain>
    </source>
</reference>
<dbReference type="InterPro" id="IPR045440">
    <property type="entry name" value="VMAP-M1"/>
</dbReference>
<evidence type="ECO:0000313" key="5">
    <source>
        <dbReference type="Proteomes" id="UP000076925"/>
    </source>
</evidence>
<evidence type="ECO:0000259" key="2">
    <source>
        <dbReference type="Pfam" id="PF19963"/>
    </source>
</evidence>
<dbReference type="RefSeq" id="WP_017742478.1">
    <property type="nucleotide sequence ID" value="NZ_KQ976354.1"/>
</dbReference>
<name>A0A139XF36_9CYAN</name>
<dbReference type="STRING" id="128403.WA1_14595"/>
<evidence type="ECO:0000313" key="4">
    <source>
        <dbReference type="EMBL" id="KYC43310.1"/>
    </source>
</evidence>
<proteinExistence type="predicted"/>
<dbReference type="EMBL" id="ANNX02000016">
    <property type="protein sequence ID" value="KYC43310.1"/>
    <property type="molecule type" value="Genomic_DNA"/>
</dbReference>
<dbReference type="InterPro" id="IPR045430">
    <property type="entry name" value="EAD1"/>
</dbReference>
<dbReference type="Pfam" id="PF19955">
    <property type="entry name" value="EAD1"/>
    <property type="match status" value="1"/>
</dbReference>
<dbReference type="Proteomes" id="UP000076925">
    <property type="component" value="Unassembled WGS sequence"/>
</dbReference>
<feature type="domain" description="Effector-associated" evidence="1">
    <location>
        <begin position="1"/>
        <end position="87"/>
    </location>
</feature>
<dbReference type="InterPro" id="IPR045450">
    <property type="entry name" value="VMAP_C"/>
</dbReference>
<gene>
    <name evidence="4" type="ORF">WA1_14595</name>
</gene>
<evidence type="ECO:0000259" key="3">
    <source>
        <dbReference type="Pfam" id="PF20028"/>
    </source>
</evidence>
<feature type="domain" description="vWA-MoxR associated protein C-terminal" evidence="3">
    <location>
        <begin position="222"/>
        <end position="461"/>
    </location>
</feature>
<dbReference type="Pfam" id="PF19963">
    <property type="entry name" value="VMAP-M1"/>
    <property type="match status" value="1"/>
</dbReference>
<dbReference type="Pfam" id="PF20028">
    <property type="entry name" value="VMAP-C"/>
    <property type="match status" value="1"/>
</dbReference>
<dbReference type="OrthoDB" id="8479370at2"/>
<keyword evidence="5" id="KW-1185">Reference proteome</keyword>
<organism evidence="4 5">
    <name type="scientific">Scytonema hofmannii PCC 7110</name>
    <dbReference type="NCBI Taxonomy" id="128403"/>
    <lineage>
        <taxon>Bacteria</taxon>
        <taxon>Bacillati</taxon>
        <taxon>Cyanobacteriota</taxon>
        <taxon>Cyanophyceae</taxon>
        <taxon>Nostocales</taxon>
        <taxon>Scytonemataceae</taxon>
        <taxon>Scytonema</taxon>
    </lineage>
</organism>
<feature type="domain" description="vWA-MoxR associated protein middle region 1" evidence="2">
    <location>
        <begin position="96"/>
        <end position="212"/>
    </location>
</feature>
<protein>
    <submittedName>
        <fullName evidence="4">Uncharacterized protein</fullName>
    </submittedName>
</protein>
<comment type="caution">
    <text evidence="4">The sequence shown here is derived from an EMBL/GenBank/DDBJ whole genome shotgun (WGS) entry which is preliminary data.</text>
</comment>
<sequence length="471" mass="54771">MELIGKQREQLKDALISAFPDKSKLEQMVDYQLHKSLNAIAGGNTLVDIVYNLIKTAESEGWVEKLIKDASDQNSGNKQLKEFRKQYDAISELFNILIPLEKSFFHEMTQAYRSCRNIGYEDWEDSVDTFEKILTNLIDMPEANTYPSHIVKFVAQFLILKKNNFPSETADKLRDWGKSNNPDFLNLLTSLENKVNTTAENALIPTYLLVQIKKSRQGREQHYNVMAWFIADECYENNEYKSLNIYNEGKEGFKLRNISRLLEDLIAQINKDHHKGEKYDLPIIVFFLSHDLLVQESNKFEWSEIQEFNDKTPIGKDYQVVIRSCERSNEKYNTRRGVWRQKWEILKKDCTNLDSNNFIIGNCSNLDSLAKNLFSSHVIGVTMLDPPSKKHIDLIHKSAVPVAIWLRKTLPNINCKYELEQLLQGKLIKLPEVVKQKRADALGKKKDEHIGYHIALQWENPEIQPPDIKYQ</sequence>
<accession>A0A139XF36</accession>